<evidence type="ECO:0000313" key="1">
    <source>
        <dbReference type="EMBL" id="KAJ8435574.1"/>
    </source>
</evidence>
<dbReference type="Proteomes" id="UP001153076">
    <property type="component" value="Unassembled WGS sequence"/>
</dbReference>
<protein>
    <submittedName>
        <fullName evidence="1">Uncharacterized protein</fullName>
    </submittedName>
</protein>
<gene>
    <name evidence="1" type="ORF">Cgig2_020036</name>
</gene>
<comment type="caution">
    <text evidence="1">The sequence shown here is derived from an EMBL/GenBank/DDBJ whole genome shotgun (WGS) entry which is preliminary data.</text>
</comment>
<dbReference type="OrthoDB" id="445566at2759"/>
<reference evidence="1" key="1">
    <citation type="submission" date="2022-04" db="EMBL/GenBank/DDBJ databases">
        <title>Carnegiea gigantea Genome sequencing and assembly v2.</title>
        <authorList>
            <person name="Copetti D."/>
            <person name="Sanderson M.J."/>
            <person name="Burquez A."/>
            <person name="Wojciechowski M.F."/>
        </authorList>
    </citation>
    <scope>NUCLEOTIDE SEQUENCE</scope>
    <source>
        <strain evidence="1">SGP5-SGP5p</strain>
        <tissue evidence="1">Aerial part</tissue>
    </source>
</reference>
<organism evidence="1 2">
    <name type="scientific">Carnegiea gigantea</name>
    <dbReference type="NCBI Taxonomy" id="171969"/>
    <lineage>
        <taxon>Eukaryota</taxon>
        <taxon>Viridiplantae</taxon>
        <taxon>Streptophyta</taxon>
        <taxon>Embryophyta</taxon>
        <taxon>Tracheophyta</taxon>
        <taxon>Spermatophyta</taxon>
        <taxon>Magnoliopsida</taxon>
        <taxon>eudicotyledons</taxon>
        <taxon>Gunneridae</taxon>
        <taxon>Pentapetalae</taxon>
        <taxon>Caryophyllales</taxon>
        <taxon>Cactineae</taxon>
        <taxon>Cactaceae</taxon>
        <taxon>Cactoideae</taxon>
        <taxon>Echinocereeae</taxon>
        <taxon>Carnegiea</taxon>
    </lineage>
</organism>
<sequence length="237" mass="27155">MVLRARACGRSRFWAIKQSSFLQRTKVNKENKEFKDLPPERAFGDFVICNLGPTGDNPQIGRRRWFRQQPLRLLETVPAFPPSNRDLIDYPSTDGSLIVPILFGERCNKVVWAGDESKEMKISMMKKVMTWNHNRLACKLQRRIATSNSKPRPLQSLSPPPLFLIDGKSSGGNFDSHDGHDRGGGGEQLVWQPVTIGWSDRYFMWDCERLFVEAYFSQVPTGAKMFQLRPSLIFFGD</sequence>
<accession>A0A9Q1K2G7</accession>
<dbReference type="AlphaFoldDB" id="A0A9Q1K2G7"/>
<evidence type="ECO:0000313" key="2">
    <source>
        <dbReference type="Proteomes" id="UP001153076"/>
    </source>
</evidence>
<proteinExistence type="predicted"/>
<name>A0A9Q1K2G7_9CARY</name>
<dbReference type="EMBL" id="JAKOGI010000404">
    <property type="protein sequence ID" value="KAJ8435574.1"/>
    <property type="molecule type" value="Genomic_DNA"/>
</dbReference>
<keyword evidence="2" id="KW-1185">Reference proteome</keyword>